<dbReference type="EMBL" id="WIUZ02000015">
    <property type="protein sequence ID" value="KAF9780735.1"/>
    <property type="molecule type" value="Genomic_DNA"/>
</dbReference>
<proteinExistence type="predicted"/>
<organism evidence="1 2">
    <name type="scientific">Thelephora terrestris</name>
    <dbReference type="NCBI Taxonomy" id="56493"/>
    <lineage>
        <taxon>Eukaryota</taxon>
        <taxon>Fungi</taxon>
        <taxon>Dikarya</taxon>
        <taxon>Basidiomycota</taxon>
        <taxon>Agaricomycotina</taxon>
        <taxon>Agaricomycetes</taxon>
        <taxon>Thelephorales</taxon>
        <taxon>Thelephoraceae</taxon>
        <taxon>Thelephora</taxon>
    </lineage>
</organism>
<reference evidence="1" key="1">
    <citation type="journal article" date="2020" name="Nat. Commun.">
        <title>Large-scale genome sequencing of mycorrhizal fungi provides insights into the early evolution of symbiotic traits.</title>
        <authorList>
            <person name="Miyauchi S."/>
            <person name="Kiss E."/>
            <person name="Kuo A."/>
            <person name="Drula E."/>
            <person name="Kohler A."/>
            <person name="Sanchez-Garcia M."/>
            <person name="Morin E."/>
            <person name="Andreopoulos B."/>
            <person name="Barry K.W."/>
            <person name="Bonito G."/>
            <person name="Buee M."/>
            <person name="Carver A."/>
            <person name="Chen C."/>
            <person name="Cichocki N."/>
            <person name="Clum A."/>
            <person name="Culley D."/>
            <person name="Crous P.W."/>
            <person name="Fauchery L."/>
            <person name="Girlanda M."/>
            <person name="Hayes R.D."/>
            <person name="Keri Z."/>
            <person name="LaButti K."/>
            <person name="Lipzen A."/>
            <person name="Lombard V."/>
            <person name="Magnuson J."/>
            <person name="Maillard F."/>
            <person name="Murat C."/>
            <person name="Nolan M."/>
            <person name="Ohm R.A."/>
            <person name="Pangilinan J."/>
            <person name="Pereira M.F."/>
            <person name="Perotto S."/>
            <person name="Peter M."/>
            <person name="Pfister S."/>
            <person name="Riley R."/>
            <person name="Sitrit Y."/>
            <person name="Stielow J.B."/>
            <person name="Szollosi G."/>
            <person name="Zifcakova L."/>
            <person name="Stursova M."/>
            <person name="Spatafora J.W."/>
            <person name="Tedersoo L."/>
            <person name="Vaario L.M."/>
            <person name="Yamada A."/>
            <person name="Yan M."/>
            <person name="Wang P."/>
            <person name="Xu J."/>
            <person name="Bruns T."/>
            <person name="Baldrian P."/>
            <person name="Vilgalys R."/>
            <person name="Dunand C."/>
            <person name="Henrissat B."/>
            <person name="Grigoriev I.V."/>
            <person name="Hibbett D."/>
            <person name="Nagy L.G."/>
            <person name="Martin F.M."/>
        </authorList>
    </citation>
    <scope>NUCLEOTIDE SEQUENCE</scope>
    <source>
        <strain evidence="1">UH-Tt-Lm1</strain>
    </source>
</reference>
<dbReference type="AlphaFoldDB" id="A0A9P6H6S4"/>
<evidence type="ECO:0000313" key="1">
    <source>
        <dbReference type="EMBL" id="KAF9780735.1"/>
    </source>
</evidence>
<gene>
    <name evidence="1" type="ORF">BJ322DRAFT_278631</name>
</gene>
<comment type="caution">
    <text evidence="1">The sequence shown here is derived from an EMBL/GenBank/DDBJ whole genome shotgun (WGS) entry which is preliminary data.</text>
</comment>
<dbReference type="Proteomes" id="UP000736335">
    <property type="component" value="Unassembled WGS sequence"/>
</dbReference>
<sequence>MSRLRRRRVIRPLGGRASSHMVDVRCRRVFSAIYLSPPSLSSLPPLLDAPLTRLLQPLVAEAGRHQDACDLLGSIRSLLCCLQAVYACGTGGFLRNVLRLLVSVQCHESMRDPHDLMPANARCYSLRHHSDACLYSFASQHIHPLPSAEQFTRSPRGYGLPRHRGFI</sequence>
<protein>
    <submittedName>
        <fullName evidence="1">Uncharacterized protein</fullName>
    </submittedName>
</protein>
<accession>A0A9P6H6S4</accession>
<reference evidence="1" key="2">
    <citation type="submission" date="2020-11" db="EMBL/GenBank/DDBJ databases">
        <authorList>
            <consortium name="DOE Joint Genome Institute"/>
            <person name="Kuo A."/>
            <person name="Miyauchi S."/>
            <person name="Kiss E."/>
            <person name="Drula E."/>
            <person name="Kohler A."/>
            <person name="Sanchez-Garcia M."/>
            <person name="Andreopoulos B."/>
            <person name="Barry K.W."/>
            <person name="Bonito G."/>
            <person name="Buee M."/>
            <person name="Carver A."/>
            <person name="Chen C."/>
            <person name="Cichocki N."/>
            <person name="Clum A."/>
            <person name="Culley D."/>
            <person name="Crous P.W."/>
            <person name="Fauchery L."/>
            <person name="Girlanda M."/>
            <person name="Hayes R."/>
            <person name="Keri Z."/>
            <person name="Labutti K."/>
            <person name="Lipzen A."/>
            <person name="Lombard V."/>
            <person name="Magnuson J."/>
            <person name="Maillard F."/>
            <person name="Morin E."/>
            <person name="Murat C."/>
            <person name="Nolan M."/>
            <person name="Ohm R."/>
            <person name="Pangilinan J."/>
            <person name="Pereira M."/>
            <person name="Perotto S."/>
            <person name="Peter M."/>
            <person name="Riley R."/>
            <person name="Sitrit Y."/>
            <person name="Stielow B."/>
            <person name="Szollosi G."/>
            <person name="Zifcakova L."/>
            <person name="Stursova M."/>
            <person name="Spatafora J.W."/>
            <person name="Tedersoo L."/>
            <person name="Vaario L.-M."/>
            <person name="Yamada A."/>
            <person name="Yan M."/>
            <person name="Wang P."/>
            <person name="Xu J."/>
            <person name="Bruns T."/>
            <person name="Baldrian P."/>
            <person name="Vilgalys R."/>
            <person name="Henrissat B."/>
            <person name="Grigoriev I.V."/>
            <person name="Hibbett D."/>
            <person name="Nagy L.G."/>
            <person name="Martin F.M."/>
        </authorList>
    </citation>
    <scope>NUCLEOTIDE SEQUENCE</scope>
    <source>
        <strain evidence="1">UH-Tt-Lm1</strain>
    </source>
</reference>
<evidence type="ECO:0000313" key="2">
    <source>
        <dbReference type="Proteomes" id="UP000736335"/>
    </source>
</evidence>
<name>A0A9P6H6S4_9AGAM</name>
<keyword evidence="2" id="KW-1185">Reference proteome</keyword>